<dbReference type="Proteomes" id="UP000280708">
    <property type="component" value="Chromosome"/>
</dbReference>
<sequence length="69" mass="7933">MEGRATAERERTIILAHQIEAMAREERLRPVDHYLNRAKRTDSGQGGGLLAMLQRFKDRQDRRQANGEG</sequence>
<evidence type="ECO:0000256" key="1">
    <source>
        <dbReference type="SAM" id="MobiDB-lite"/>
    </source>
</evidence>
<reference evidence="2 3" key="1">
    <citation type="submission" date="2018-10" db="EMBL/GenBank/DDBJ databases">
        <title>Characterization and genome analysis of a novel bacterium Sphingobium yanoikuyae SJTF8 capable of degrading PAHs.</title>
        <authorList>
            <person name="Yin C."/>
            <person name="Xiong W."/>
            <person name="Liang R."/>
        </authorList>
    </citation>
    <scope>NUCLEOTIDE SEQUENCE [LARGE SCALE GENOMIC DNA]</scope>
    <source>
        <strain evidence="2 3">SJTF8</strain>
    </source>
</reference>
<dbReference type="AlphaFoldDB" id="A0A3G2UTC8"/>
<feature type="region of interest" description="Disordered" evidence="1">
    <location>
        <begin position="38"/>
        <end position="69"/>
    </location>
</feature>
<evidence type="ECO:0000313" key="2">
    <source>
        <dbReference type="EMBL" id="AYO78316.1"/>
    </source>
</evidence>
<organism evidence="2 3">
    <name type="scientific">Sphingobium yanoikuyae</name>
    <name type="common">Sphingomonas yanoikuyae</name>
    <dbReference type="NCBI Taxonomy" id="13690"/>
    <lineage>
        <taxon>Bacteria</taxon>
        <taxon>Pseudomonadati</taxon>
        <taxon>Pseudomonadota</taxon>
        <taxon>Alphaproteobacteria</taxon>
        <taxon>Sphingomonadales</taxon>
        <taxon>Sphingomonadaceae</taxon>
        <taxon>Sphingobium</taxon>
    </lineage>
</organism>
<proteinExistence type="predicted"/>
<name>A0A3G2UTC8_SPHYA</name>
<gene>
    <name evidence="2" type="ORF">EBF16_16330</name>
</gene>
<evidence type="ECO:0000313" key="3">
    <source>
        <dbReference type="Proteomes" id="UP000280708"/>
    </source>
</evidence>
<dbReference type="EMBL" id="CP033230">
    <property type="protein sequence ID" value="AYO78316.1"/>
    <property type="molecule type" value="Genomic_DNA"/>
</dbReference>
<accession>A0A3G2UTC8</accession>
<feature type="compositionally biased region" description="Basic and acidic residues" evidence="1">
    <location>
        <begin position="55"/>
        <end position="69"/>
    </location>
</feature>
<protein>
    <submittedName>
        <fullName evidence="2">Uncharacterized protein</fullName>
    </submittedName>
</protein>